<dbReference type="Pfam" id="PF13432">
    <property type="entry name" value="TPR_16"/>
    <property type="match status" value="2"/>
</dbReference>
<evidence type="ECO:0000313" key="9">
    <source>
        <dbReference type="EMBL" id="CAG4645496.1"/>
    </source>
</evidence>
<organism evidence="9">
    <name type="scientific">Lynceus sp. MCZ IZ 141354</name>
    <dbReference type="NCBI Taxonomy" id="1930659"/>
    <lineage>
        <taxon>Eukaryota</taxon>
        <taxon>Metazoa</taxon>
        <taxon>Ecdysozoa</taxon>
        <taxon>Arthropoda</taxon>
        <taxon>Crustacea</taxon>
        <taxon>Branchiopoda</taxon>
        <taxon>Diplostraca</taxon>
        <taxon>Laevicaudata</taxon>
        <taxon>Lynceidae</taxon>
        <taxon>Lynceus</taxon>
    </lineage>
</organism>
<evidence type="ECO:0000256" key="5">
    <source>
        <dbReference type="ARBA" id="ARBA00022737"/>
    </source>
</evidence>
<evidence type="ECO:0000256" key="4">
    <source>
        <dbReference type="ARBA" id="ARBA00022490"/>
    </source>
</evidence>
<evidence type="ECO:0000256" key="2">
    <source>
        <dbReference type="ARBA" id="ARBA00004496"/>
    </source>
</evidence>
<keyword evidence="6 8" id="KW-0802">TPR repeat</keyword>
<keyword evidence="7" id="KW-0576">Peroxisome</keyword>
<evidence type="ECO:0000256" key="6">
    <source>
        <dbReference type="ARBA" id="ARBA00022803"/>
    </source>
</evidence>
<dbReference type="EMBL" id="OC988841">
    <property type="protein sequence ID" value="CAG4645496.1"/>
    <property type="molecule type" value="Genomic_DNA"/>
</dbReference>
<sequence length="299" mass="32609">MTDPFAVGLEKKAEGDLPSAVLLFEAATMKKQQDPLAWLMLGLSLAENEQDPKAIKAFEQVLKYEPGNSKALMGLAVSYTNEGFPLQACKALDGWLRNNPKYSTNLPPAVDDPQQNPLISSLLPAEMFMRVQNMYLNAARQDSSKIDAEVQCGLGVLLNLTGDYDRAVECFQAALAVCPDDALLWNRLGATSANGGRSEEAVQAYARALELSPGFIRARYNTAVACINLGAHREAAEHLVTALSLQASGRGLQGQEHRQVMSENIWGTLRTVLSLLGRQDLYADIDNKDIQRLAVEFGV</sequence>
<evidence type="ECO:0000256" key="3">
    <source>
        <dbReference type="ARBA" id="ARBA00005348"/>
    </source>
</evidence>
<proteinExistence type="inferred from homology"/>
<dbReference type="Gene3D" id="1.25.40.10">
    <property type="entry name" value="Tetratricopeptide repeat domain"/>
    <property type="match status" value="1"/>
</dbReference>
<protein>
    <submittedName>
        <fullName evidence="9">EOG090X054E</fullName>
    </submittedName>
</protein>
<gene>
    <name evidence="9" type="primary">EOG090X054E</name>
</gene>
<dbReference type="GO" id="GO:0005052">
    <property type="term" value="F:peroxisome matrix targeting signal-1 binding"/>
    <property type="evidence" value="ECO:0007669"/>
    <property type="project" value="TreeGrafter"/>
</dbReference>
<evidence type="ECO:0000256" key="1">
    <source>
        <dbReference type="ARBA" id="ARBA00004275"/>
    </source>
</evidence>
<dbReference type="SUPFAM" id="SSF48452">
    <property type="entry name" value="TPR-like"/>
    <property type="match status" value="1"/>
</dbReference>
<name>A0A9N6ZFT9_9CRUS</name>
<dbReference type="InterPro" id="IPR019734">
    <property type="entry name" value="TPR_rpt"/>
</dbReference>
<dbReference type="AlphaFoldDB" id="A0A9N6ZFT9"/>
<evidence type="ECO:0000256" key="8">
    <source>
        <dbReference type="PROSITE-ProRule" id="PRU00339"/>
    </source>
</evidence>
<dbReference type="InterPro" id="IPR024111">
    <property type="entry name" value="PEX5/PEX5L"/>
</dbReference>
<accession>A0A9N6ZFT9</accession>
<feature type="repeat" description="TPR" evidence="8">
    <location>
        <begin position="182"/>
        <end position="215"/>
    </location>
</feature>
<dbReference type="PANTHER" id="PTHR10130">
    <property type="entry name" value="PEROXISOMAL TARGETING SIGNAL 1 RECEPTOR PEX5"/>
    <property type="match status" value="1"/>
</dbReference>
<dbReference type="PROSITE" id="PS50005">
    <property type="entry name" value="TPR"/>
    <property type="match status" value="3"/>
</dbReference>
<dbReference type="InterPro" id="IPR011990">
    <property type="entry name" value="TPR-like_helical_dom_sf"/>
</dbReference>
<keyword evidence="4" id="KW-0963">Cytoplasm</keyword>
<evidence type="ECO:0000256" key="7">
    <source>
        <dbReference type="ARBA" id="ARBA00023140"/>
    </source>
</evidence>
<comment type="subcellular location">
    <subcellularLocation>
        <location evidence="2">Cytoplasm</location>
    </subcellularLocation>
    <subcellularLocation>
        <location evidence="1">Peroxisome</location>
    </subcellularLocation>
</comment>
<dbReference type="SMART" id="SM00028">
    <property type="entry name" value="TPR"/>
    <property type="match status" value="4"/>
</dbReference>
<dbReference type="GO" id="GO:0005778">
    <property type="term" value="C:peroxisomal membrane"/>
    <property type="evidence" value="ECO:0007669"/>
    <property type="project" value="TreeGrafter"/>
</dbReference>
<keyword evidence="5" id="KW-0677">Repeat</keyword>
<dbReference type="GO" id="GO:0005829">
    <property type="term" value="C:cytosol"/>
    <property type="evidence" value="ECO:0007669"/>
    <property type="project" value="TreeGrafter"/>
</dbReference>
<feature type="repeat" description="TPR" evidence="8">
    <location>
        <begin position="148"/>
        <end position="181"/>
    </location>
</feature>
<dbReference type="PANTHER" id="PTHR10130:SF0">
    <property type="entry name" value="GH08708P"/>
    <property type="match status" value="1"/>
</dbReference>
<comment type="similarity">
    <text evidence="3">Belongs to the peroxisomal targeting signal receptor family.</text>
</comment>
<reference evidence="9" key="1">
    <citation type="submission" date="2021-04" db="EMBL/GenBank/DDBJ databases">
        <authorList>
            <person name="Cornetti L."/>
        </authorList>
    </citation>
    <scope>NUCLEOTIDE SEQUENCE</scope>
</reference>
<feature type="repeat" description="TPR" evidence="8">
    <location>
        <begin position="35"/>
        <end position="68"/>
    </location>
</feature>
<dbReference type="GO" id="GO:0016560">
    <property type="term" value="P:protein import into peroxisome matrix, docking"/>
    <property type="evidence" value="ECO:0007669"/>
    <property type="project" value="TreeGrafter"/>
</dbReference>